<organism evidence="2 3">
    <name type="scientific">Serendipita indica (strain DSM 11827)</name>
    <name type="common">Root endophyte fungus</name>
    <name type="synonym">Piriformospora indica</name>
    <dbReference type="NCBI Taxonomy" id="1109443"/>
    <lineage>
        <taxon>Eukaryota</taxon>
        <taxon>Fungi</taxon>
        <taxon>Dikarya</taxon>
        <taxon>Basidiomycota</taxon>
        <taxon>Agaricomycotina</taxon>
        <taxon>Agaricomycetes</taxon>
        <taxon>Sebacinales</taxon>
        <taxon>Serendipitaceae</taxon>
        <taxon>Serendipita</taxon>
    </lineage>
</organism>
<accession>G4TQR3</accession>
<dbReference type="InParanoid" id="G4TQR3"/>
<gene>
    <name evidence="2" type="ORF">PIIN_07609</name>
</gene>
<comment type="caution">
    <text evidence="2">The sequence shown here is derived from an EMBL/GenBank/DDBJ whole genome shotgun (WGS) entry which is preliminary data.</text>
</comment>
<reference evidence="2 3" key="1">
    <citation type="journal article" date="2011" name="PLoS Pathog.">
        <title>Endophytic Life Strategies Decoded by Genome and Transcriptome Analyses of the Mutualistic Root Symbiont Piriformospora indica.</title>
        <authorList>
            <person name="Zuccaro A."/>
            <person name="Lahrmann U."/>
            <person name="Guldener U."/>
            <person name="Langen G."/>
            <person name="Pfiffi S."/>
            <person name="Biedenkopf D."/>
            <person name="Wong P."/>
            <person name="Samans B."/>
            <person name="Grimm C."/>
            <person name="Basiewicz M."/>
            <person name="Murat C."/>
            <person name="Martin F."/>
            <person name="Kogel K.H."/>
        </authorList>
    </citation>
    <scope>NUCLEOTIDE SEQUENCE [LARGE SCALE GENOMIC DNA]</scope>
    <source>
        <strain evidence="2 3">DSM 11827</strain>
    </source>
</reference>
<sequence length="323" mass="36514">MSTLTALSRFNSLASQGTDNTTQAVTKATHESFQLIEPWTYARSGHPEVQEILGKVRNEVKRYYNAVNGSLQTAQSGYSFAKDAEALCDFLMEPKGTYSAHEIREFIDDMRVIARKAHADANATAAMFRKNRQNFYMITKNIPTTLTRIDQEMEYQNRLISKRRDRIELYKTLELSFGAMSATMATGLAIAGAAFPPALLVLPILLPLATLAAGLVGRHYELRREDSETQVQTCVDAMDQLGRMTSDLEKLGSHIDKMADWWLGVDGILEDIRSCVEAIQGDYFARLRVKPIRDQWCEVSKRYLDYKTGIARLQDFYPSSIEN</sequence>
<keyword evidence="1" id="KW-0812">Transmembrane</keyword>
<evidence type="ECO:0000313" key="3">
    <source>
        <dbReference type="Proteomes" id="UP000007148"/>
    </source>
</evidence>
<dbReference type="OrthoDB" id="3048355at2759"/>
<keyword evidence="1" id="KW-0472">Membrane</keyword>
<proteinExistence type="predicted"/>
<feature type="transmembrane region" description="Helical" evidence="1">
    <location>
        <begin position="172"/>
        <end position="192"/>
    </location>
</feature>
<keyword evidence="1" id="KW-1133">Transmembrane helix</keyword>
<dbReference type="Proteomes" id="UP000007148">
    <property type="component" value="Unassembled WGS sequence"/>
</dbReference>
<evidence type="ECO:0000256" key="1">
    <source>
        <dbReference type="SAM" id="Phobius"/>
    </source>
</evidence>
<feature type="transmembrane region" description="Helical" evidence="1">
    <location>
        <begin position="198"/>
        <end position="217"/>
    </location>
</feature>
<keyword evidence="3" id="KW-1185">Reference proteome</keyword>
<dbReference type="HOGENOM" id="CLU_074639_0_0_1"/>
<evidence type="ECO:0000313" key="2">
    <source>
        <dbReference type="EMBL" id="CCA73656.1"/>
    </source>
</evidence>
<dbReference type="AlphaFoldDB" id="G4TQR3"/>
<dbReference type="EMBL" id="CAFZ01000242">
    <property type="protein sequence ID" value="CCA73656.1"/>
    <property type="molecule type" value="Genomic_DNA"/>
</dbReference>
<protein>
    <submittedName>
        <fullName evidence="2">Uncharacterized protein</fullName>
    </submittedName>
</protein>
<dbReference type="SUPFAM" id="SSF58100">
    <property type="entry name" value="Bacterial hemolysins"/>
    <property type="match status" value="1"/>
</dbReference>
<name>G4TQR3_SERID</name>